<evidence type="ECO:0000313" key="2">
    <source>
        <dbReference type="EMBL" id="KAF1753079.1"/>
    </source>
</evidence>
<evidence type="ECO:0000259" key="1">
    <source>
        <dbReference type="PROSITE" id="PS50181"/>
    </source>
</evidence>
<organism evidence="2 3">
    <name type="scientific">Caenorhabditis remanei</name>
    <name type="common">Caenorhabditis vulgaris</name>
    <dbReference type="NCBI Taxonomy" id="31234"/>
    <lineage>
        <taxon>Eukaryota</taxon>
        <taxon>Metazoa</taxon>
        <taxon>Ecdysozoa</taxon>
        <taxon>Nematoda</taxon>
        <taxon>Chromadorea</taxon>
        <taxon>Rhabditida</taxon>
        <taxon>Rhabditina</taxon>
        <taxon>Rhabditomorpha</taxon>
        <taxon>Rhabditoidea</taxon>
        <taxon>Rhabditidae</taxon>
        <taxon>Peloderinae</taxon>
        <taxon>Caenorhabditis</taxon>
    </lineage>
</organism>
<dbReference type="PROSITE" id="PS50181">
    <property type="entry name" value="FBOX"/>
    <property type="match status" value="1"/>
</dbReference>
<comment type="caution">
    <text evidence="2">The sequence shown here is derived from an EMBL/GenBank/DDBJ whole genome shotgun (WGS) entry which is preliminary data.</text>
</comment>
<dbReference type="InterPro" id="IPR002900">
    <property type="entry name" value="DUF38/FTH_CAE_spp"/>
</dbReference>
<dbReference type="Pfam" id="PF00646">
    <property type="entry name" value="F-box"/>
    <property type="match status" value="1"/>
</dbReference>
<dbReference type="Proteomes" id="UP000483820">
    <property type="component" value="Chromosome V"/>
</dbReference>
<dbReference type="CDD" id="cd22150">
    <property type="entry name" value="F-box_CeFBXA-like"/>
    <property type="match status" value="1"/>
</dbReference>
<dbReference type="EMBL" id="WUAV01000005">
    <property type="protein sequence ID" value="KAF1753079.1"/>
    <property type="molecule type" value="Genomic_DNA"/>
</dbReference>
<dbReference type="SMART" id="SM00256">
    <property type="entry name" value="FBOX"/>
    <property type="match status" value="1"/>
</dbReference>
<evidence type="ECO:0000313" key="3">
    <source>
        <dbReference type="Proteomes" id="UP000483820"/>
    </source>
</evidence>
<gene>
    <name evidence="2" type="ORF">GCK72_019635</name>
</gene>
<name>A0A6A5GF75_CAERE</name>
<dbReference type="InterPro" id="IPR001810">
    <property type="entry name" value="F-box_dom"/>
</dbReference>
<dbReference type="RefSeq" id="XP_003115207.2">
    <property type="nucleotide sequence ID" value="XM_003115159.2"/>
</dbReference>
<accession>A0A6A5GF75</accession>
<sequence length="346" mass="40431">MASSITLIKMPEVVLNKIMNESDLKSILILRKVCHSLRTFVDTHDSGPNLIDLNIYIKPNEIEAWYYTRNGLHVVHYRGRNQENNCVFLHENKEKVLRDMNFVDAFLLDLEIFISLQNSVMRQFRVTRGNADPFQTVKDVNLSLFNRILKALENVLKKRPRPLQTNEIHLAVEDQEQVLSILKSIDAKVLKNLSIYSNLKEEEELEINEIIQMDHWKQAKFLMVEDFILDVPVECLIQFSFVRAVLKTISTKDLMVSKENILQSSIFKEFSLTYTQLEDESEISSVLGEPIITTDIFGRQDFKWIIDSPVNCQKVEITHFQTHRQFKITNIESLEDKVKRMAQERS</sequence>
<dbReference type="PANTHER" id="PTHR23014:SF1">
    <property type="entry name" value="DUF38 DOMAIN-CONTAINING PROTEIN-RELATED"/>
    <property type="match status" value="1"/>
</dbReference>
<dbReference type="GeneID" id="9839101"/>
<proteinExistence type="predicted"/>
<dbReference type="CTD" id="9839101"/>
<protein>
    <recommendedName>
        <fullName evidence="1">F-box domain-containing protein</fullName>
    </recommendedName>
</protein>
<reference evidence="2 3" key="1">
    <citation type="submission" date="2019-12" db="EMBL/GenBank/DDBJ databases">
        <title>Chromosome-level assembly of the Caenorhabditis remanei genome.</title>
        <authorList>
            <person name="Teterina A.A."/>
            <person name="Willis J.H."/>
            <person name="Phillips P.C."/>
        </authorList>
    </citation>
    <scope>NUCLEOTIDE SEQUENCE [LARGE SCALE GENOMIC DNA]</scope>
    <source>
        <strain evidence="2 3">PX506</strain>
        <tissue evidence="2">Whole organism</tissue>
    </source>
</reference>
<feature type="domain" description="F-box" evidence="1">
    <location>
        <begin position="4"/>
        <end position="50"/>
    </location>
</feature>
<dbReference type="AlphaFoldDB" id="A0A6A5GF75"/>
<dbReference type="Pfam" id="PF01827">
    <property type="entry name" value="FTH"/>
    <property type="match status" value="1"/>
</dbReference>
<dbReference type="PANTHER" id="PTHR23014">
    <property type="entry name" value="F-BOX A PROTEIN"/>
    <property type="match status" value="1"/>
</dbReference>
<dbReference type="KEGG" id="crq:GCK72_019635"/>